<sequence length="109" mass="12403">MESEVDVMSSKGKGWPKSRSLLKEVLIGRHMNGLLAVPAETPPISGTIDDHTSDAEDEALIGYHTREIQRIEAIQAYYKNKILQLKTYSCDRRKRRRLRPTTGRPTRAP</sequence>
<proteinExistence type="predicted"/>
<dbReference type="Proteomes" id="UP000728032">
    <property type="component" value="Unassembled WGS sequence"/>
</dbReference>
<gene>
    <name evidence="1" type="ORF">ONB1V03_LOCUS21711</name>
</gene>
<reference evidence="1" key="1">
    <citation type="submission" date="2020-11" db="EMBL/GenBank/DDBJ databases">
        <authorList>
            <person name="Tran Van P."/>
        </authorList>
    </citation>
    <scope>NUCLEOTIDE SEQUENCE</scope>
</reference>
<evidence type="ECO:0000313" key="2">
    <source>
        <dbReference type="Proteomes" id="UP000728032"/>
    </source>
</evidence>
<accession>A0A7R9MRE9</accession>
<dbReference type="EMBL" id="OC958576">
    <property type="protein sequence ID" value="CAD7665153.1"/>
    <property type="molecule type" value="Genomic_DNA"/>
</dbReference>
<protein>
    <submittedName>
        <fullName evidence="1">Uncharacterized protein</fullName>
    </submittedName>
</protein>
<keyword evidence="2" id="KW-1185">Reference proteome</keyword>
<dbReference type="EMBL" id="CAJPVJ010043751">
    <property type="protein sequence ID" value="CAG2182290.1"/>
    <property type="molecule type" value="Genomic_DNA"/>
</dbReference>
<name>A0A7R9MRE9_9ACAR</name>
<feature type="non-terminal residue" evidence="1">
    <location>
        <position position="1"/>
    </location>
</feature>
<organism evidence="1">
    <name type="scientific">Oppiella nova</name>
    <dbReference type="NCBI Taxonomy" id="334625"/>
    <lineage>
        <taxon>Eukaryota</taxon>
        <taxon>Metazoa</taxon>
        <taxon>Ecdysozoa</taxon>
        <taxon>Arthropoda</taxon>
        <taxon>Chelicerata</taxon>
        <taxon>Arachnida</taxon>
        <taxon>Acari</taxon>
        <taxon>Acariformes</taxon>
        <taxon>Sarcoptiformes</taxon>
        <taxon>Oribatida</taxon>
        <taxon>Brachypylina</taxon>
        <taxon>Oppioidea</taxon>
        <taxon>Oppiidae</taxon>
        <taxon>Oppiella</taxon>
    </lineage>
</organism>
<evidence type="ECO:0000313" key="1">
    <source>
        <dbReference type="EMBL" id="CAD7665153.1"/>
    </source>
</evidence>
<dbReference type="AlphaFoldDB" id="A0A7R9MRE9"/>